<evidence type="ECO:0000313" key="2">
    <source>
        <dbReference type="Proteomes" id="UP001163603"/>
    </source>
</evidence>
<keyword evidence="2" id="KW-1185">Reference proteome</keyword>
<reference evidence="2" key="1">
    <citation type="journal article" date="2023" name="G3 (Bethesda)">
        <title>Genome assembly and association tests identify interacting loci associated with vigor, precocity, and sex in interspecific pistachio rootstocks.</title>
        <authorList>
            <person name="Palmer W."/>
            <person name="Jacygrad E."/>
            <person name="Sagayaradj S."/>
            <person name="Cavanaugh K."/>
            <person name="Han R."/>
            <person name="Bertier L."/>
            <person name="Beede B."/>
            <person name="Kafkas S."/>
            <person name="Golino D."/>
            <person name="Preece J."/>
            <person name="Michelmore R."/>
        </authorList>
    </citation>
    <scope>NUCLEOTIDE SEQUENCE [LARGE SCALE GENOMIC DNA]</scope>
</reference>
<protein>
    <submittedName>
        <fullName evidence="1">Uncharacterized protein</fullName>
    </submittedName>
</protein>
<accession>A0ACC0X907</accession>
<gene>
    <name evidence="1" type="ORF">Pint_20062</name>
</gene>
<dbReference type="Proteomes" id="UP001163603">
    <property type="component" value="Chromosome 13"/>
</dbReference>
<sequence>MSSYDDFEPMCKWTTEETQDILEVHLQGFKKNQLRVQINNNGLLTISGELPPDENRWSRFRKEINLSKNYNLDGIRAKFSGGILYITVRKKTSSIETPHGQHTLAQENENPNQPINYQDKETNGSELKESGSKDNNIAANGNGRSSLETIRKPTESAAGIKSSITGLKMSGKTALKLGALAAVVVVVSIGAFVAYKYRQAFQVED</sequence>
<dbReference type="EMBL" id="CM047748">
    <property type="protein sequence ID" value="KAJ0013167.1"/>
    <property type="molecule type" value="Genomic_DNA"/>
</dbReference>
<organism evidence="1 2">
    <name type="scientific">Pistacia integerrima</name>
    <dbReference type="NCBI Taxonomy" id="434235"/>
    <lineage>
        <taxon>Eukaryota</taxon>
        <taxon>Viridiplantae</taxon>
        <taxon>Streptophyta</taxon>
        <taxon>Embryophyta</taxon>
        <taxon>Tracheophyta</taxon>
        <taxon>Spermatophyta</taxon>
        <taxon>Magnoliopsida</taxon>
        <taxon>eudicotyledons</taxon>
        <taxon>Gunneridae</taxon>
        <taxon>Pentapetalae</taxon>
        <taxon>rosids</taxon>
        <taxon>malvids</taxon>
        <taxon>Sapindales</taxon>
        <taxon>Anacardiaceae</taxon>
        <taxon>Pistacia</taxon>
    </lineage>
</organism>
<name>A0ACC0X907_9ROSI</name>
<comment type="caution">
    <text evidence="1">The sequence shown here is derived from an EMBL/GenBank/DDBJ whole genome shotgun (WGS) entry which is preliminary data.</text>
</comment>
<proteinExistence type="predicted"/>
<evidence type="ECO:0000313" key="1">
    <source>
        <dbReference type="EMBL" id="KAJ0013167.1"/>
    </source>
</evidence>